<evidence type="ECO:0000313" key="2">
    <source>
        <dbReference type="Proteomes" id="UP000093501"/>
    </source>
</evidence>
<gene>
    <name evidence="1" type="ORF">BCR15_11795</name>
</gene>
<organism evidence="1 2">
    <name type="scientific">Tessaracoccus lapidicaptus</name>
    <dbReference type="NCBI Taxonomy" id="1427523"/>
    <lineage>
        <taxon>Bacteria</taxon>
        <taxon>Bacillati</taxon>
        <taxon>Actinomycetota</taxon>
        <taxon>Actinomycetes</taxon>
        <taxon>Propionibacteriales</taxon>
        <taxon>Propionibacteriaceae</taxon>
        <taxon>Tessaracoccus</taxon>
    </lineage>
</organism>
<proteinExistence type="predicted"/>
<dbReference type="RefSeq" id="WP_068749579.1">
    <property type="nucleotide sequence ID" value="NZ_LR214441.1"/>
</dbReference>
<accession>A0A1C0ARX2</accession>
<dbReference type="EMBL" id="MBQD01000002">
    <property type="protein sequence ID" value="OCL37137.1"/>
    <property type="molecule type" value="Genomic_DNA"/>
</dbReference>
<sequence length="315" mass="34524">MEGRDTSHLEAMVAAVEALAAEGRAQLDERRVAEVHDELKRMAASTAWKLGHDALRLGELRRQHAAEMERFSEEVRRLTVDAASDRAQRLAGMVDSWRQDLLDHPDLLGPDTDLLLEADFIRSWASSDNLVEERRRPGVTWARYRVREEADAIRAHATEKVSFYTVWQNPTDHDVLVDVQSRMTVNGHLDVAADGAGVAAWFFPRPRAAVEVEARLTLWQLWSDPAPQVVADTRPIAAASAEGGFLGASDGSFVSAAPGPATTGFWVRGGSAILLESSLVVDYDALSGSVDADFAGDPSFNVGWAYATVTRHPVR</sequence>
<dbReference type="Proteomes" id="UP000093501">
    <property type="component" value="Unassembled WGS sequence"/>
</dbReference>
<keyword evidence="2" id="KW-1185">Reference proteome</keyword>
<comment type="caution">
    <text evidence="1">The sequence shown here is derived from an EMBL/GenBank/DDBJ whole genome shotgun (WGS) entry which is preliminary data.</text>
</comment>
<evidence type="ECO:0000313" key="1">
    <source>
        <dbReference type="EMBL" id="OCL37137.1"/>
    </source>
</evidence>
<dbReference type="AlphaFoldDB" id="A0A1C0ARX2"/>
<protein>
    <submittedName>
        <fullName evidence="1">Uncharacterized protein</fullName>
    </submittedName>
</protein>
<reference evidence="2" key="1">
    <citation type="submission" date="2016-07" db="EMBL/GenBank/DDBJ databases">
        <authorList>
            <person name="Florea S."/>
            <person name="Webb J.S."/>
            <person name="Jaromczyk J."/>
            <person name="Schardl C.L."/>
        </authorList>
    </citation>
    <scope>NUCLEOTIDE SEQUENCE [LARGE SCALE GENOMIC DNA]</scope>
    <source>
        <strain evidence="2">IPBSL-7</strain>
    </source>
</reference>
<name>A0A1C0ARX2_9ACTN</name>